<sequence length="236" mass="27094">MAHLKRLAKDIQTMVSDELLSLDIHYWYNEMDMRTGQGLIFGPEDTPYAFCPLVFSVKLPNDYPFASPEVLIMSSDSSTRFHPNLYVGGKVCLSILGTYTGPKWVSTMNIGTVFKSIFSLLNDNPIVNEPGWENHTLANPMARHYAEWVEFNLLKYTVHQYRDYCHKVPTIWSNFKDIFDGPSWKEKWVKIGDKIKRLAERGDKNYVGIPYGMSGTTKWVYLSLEYDAVSLLAVSK</sequence>
<dbReference type="GO" id="GO:0016740">
    <property type="term" value="F:transferase activity"/>
    <property type="evidence" value="ECO:0007669"/>
    <property type="project" value="UniProtKB-KW"/>
</dbReference>
<dbReference type="EMBL" id="MN740737">
    <property type="protein sequence ID" value="QHU09485.1"/>
    <property type="molecule type" value="Genomic_DNA"/>
</dbReference>
<feature type="domain" description="UBC core" evidence="3">
    <location>
        <begin position="2"/>
        <end position="158"/>
    </location>
</feature>
<dbReference type="InterPro" id="IPR016135">
    <property type="entry name" value="UBQ-conjugating_enzyme/RWD"/>
</dbReference>
<dbReference type="PANTHER" id="PTHR46116:SF39">
    <property type="entry name" value="BACULOVIRAL IAP REPEAT-CONTAINING PROTEIN 6"/>
    <property type="match status" value="1"/>
</dbReference>
<dbReference type="AlphaFoldDB" id="A0A6C0JUR3"/>
<keyword evidence="2" id="KW-0833">Ubl conjugation pathway</keyword>
<proteinExistence type="predicted"/>
<accession>A0A6C0JUR3</accession>
<dbReference type="InterPro" id="IPR023313">
    <property type="entry name" value="UBQ-conjugating_AS"/>
</dbReference>
<dbReference type="Pfam" id="PF00179">
    <property type="entry name" value="UQ_con"/>
    <property type="match status" value="1"/>
</dbReference>
<dbReference type="PANTHER" id="PTHR46116">
    <property type="entry name" value="(E3-INDEPENDENT) E2 UBIQUITIN-CONJUGATING ENZYME"/>
    <property type="match status" value="1"/>
</dbReference>
<evidence type="ECO:0000256" key="1">
    <source>
        <dbReference type="ARBA" id="ARBA00022679"/>
    </source>
</evidence>
<dbReference type="PROSITE" id="PS50127">
    <property type="entry name" value="UBC_2"/>
    <property type="match status" value="1"/>
</dbReference>
<protein>
    <recommendedName>
        <fullName evidence="3">UBC core domain-containing protein</fullName>
    </recommendedName>
</protein>
<dbReference type="InterPro" id="IPR000608">
    <property type="entry name" value="UBC"/>
</dbReference>
<dbReference type="Gene3D" id="3.10.110.10">
    <property type="entry name" value="Ubiquitin Conjugating Enzyme"/>
    <property type="match status" value="1"/>
</dbReference>
<organism evidence="4">
    <name type="scientific">viral metagenome</name>
    <dbReference type="NCBI Taxonomy" id="1070528"/>
    <lineage>
        <taxon>unclassified sequences</taxon>
        <taxon>metagenomes</taxon>
        <taxon>organismal metagenomes</taxon>
    </lineage>
</organism>
<dbReference type="SUPFAM" id="SSF54495">
    <property type="entry name" value="UBC-like"/>
    <property type="match status" value="1"/>
</dbReference>
<reference evidence="4" key="1">
    <citation type="journal article" date="2020" name="Nature">
        <title>Giant virus diversity and host interactions through global metagenomics.</title>
        <authorList>
            <person name="Schulz F."/>
            <person name="Roux S."/>
            <person name="Paez-Espino D."/>
            <person name="Jungbluth S."/>
            <person name="Walsh D.A."/>
            <person name="Denef V.J."/>
            <person name="McMahon K.D."/>
            <person name="Konstantinidis K.T."/>
            <person name="Eloe-Fadrosh E.A."/>
            <person name="Kyrpides N.C."/>
            <person name="Woyke T."/>
        </authorList>
    </citation>
    <scope>NUCLEOTIDE SEQUENCE</scope>
    <source>
        <strain evidence="4">GVMAG-S-1101164-105</strain>
    </source>
</reference>
<keyword evidence="1" id="KW-0808">Transferase</keyword>
<evidence type="ECO:0000313" key="4">
    <source>
        <dbReference type="EMBL" id="QHU09485.1"/>
    </source>
</evidence>
<evidence type="ECO:0000259" key="3">
    <source>
        <dbReference type="PROSITE" id="PS50127"/>
    </source>
</evidence>
<dbReference type="SMART" id="SM00212">
    <property type="entry name" value="UBCc"/>
    <property type="match status" value="1"/>
</dbReference>
<evidence type="ECO:0000256" key="2">
    <source>
        <dbReference type="ARBA" id="ARBA00022786"/>
    </source>
</evidence>
<name>A0A6C0JUR3_9ZZZZ</name>
<dbReference type="PROSITE" id="PS00183">
    <property type="entry name" value="UBC_1"/>
    <property type="match status" value="1"/>
</dbReference>